<evidence type="ECO:0000256" key="1">
    <source>
        <dbReference type="ARBA" id="ARBA00001342"/>
    </source>
</evidence>
<evidence type="ECO:0000313" key="20">
    <source>
        <dbReference type="Proteomes" id="UP000621492"/>
    </source>
</evidence>
<dbReference type="InterPro" id="IPR005493">
    <property type="entry name" value="RraA/RraA-like"/>
</dbReference>
<dbReference type="GO" id="GO:0008948">
    <property type="term" value="F:oxaloacetate decarboxylase activity"/>
    <property type="evidence" value="ECO:0007669"/>
    <property type="project" value="UniProtKB-EC"/>
</dbReference>
<reference evidence="19" key="1">
    <citation type="journal article" date="2014" name="Int. J. Syst. Evol. Microbiol.">
        <title>Complete genome sequence of Corynebacterium casei LMG S-19264T (=DSM 44701T), isolated from a smear-ripened cheese.</title>
        <authorList>
            <consortium name="US DOE Joint Genome Institute (JGI-PGF)"/>
            <person name="Walter F."/>
            <person name="Albersmeier A."/>
            <person name="Kalinowski J."/>
            <person name="Ruckert C."/>
        </authorList>
    </citation>
    <scope>NUCLEOTIDE SEQUENCE</scope>
    <source>
        <strain evidence="19">CGMCC 1.15454</strain>
    </source>
</reference>
<gene>
    <name evidence="19" type="ORF">GCM10011409_27280</name>
</gene>
<feature type="binding site" evidence="18">
    <location>
        <begin position="95"/>
        <end position="98"/>
    </location>
    <ligand>
        <name>substrate</name>
    </ligand>
</feature>
<feature type="binding site" evidence="18">
    <location>
        <position position="118"/>
    </location>
    <ligand>
        <name>Mg(2+)</name>
        <dbReference type="ChEBI" id="CHEBI:18420"/>
    </ligand>
</feature>
<comment type="caution">
    <text evidence="19">The sequence shown here is derived from an EMBL/GenBank/DDBJ whole genome shotgun (WGS) entry which is preliminary data.</text>
</comment>
<keyword evidence="11 18" id="KW-0460">Magnesium</keyword>
<feature type="binding site" evidence="18">
    <location>
        <position position="117"/>
    </location>
    <ligand>
        <name>substrate</name>
    </ligand>
</feature>
<dbReference type="PANTHER" id="PTHR33254">
    <property type="entry name" value="4-HYDROXY-4-METHYL-2-OXOGLUTARATE ALDOLASE 3-RELATED"/>
    <property type="match status" value="1"/>
</dbReference>
<evidence type="ECO:0000256" key="7">
    <source>
        <dbReference type="ARBA" id="ARBA00012213"/>
    </source>
</evidence>
<organism evidence="19 20">
    <name type="scientific">Lentibacillus populi</name>
    <dbReference type="NCBI Taxonomy" id="1827502"/>
    <lineage>
        <taxon>Bacteria</taxon>
        <taxon>Bacillati</taxon>
        <taxon>Bacillota</taxon>
        <taxon>Bacilli</taxon>
        <taxon>Bacillales</taxon>
        <taxon>Bacillaceae</taxon>
        <taxon>Lentibacillus</taxon>
    </lineage>
</organism>
<evidence type="ECO:0000256" key="3">
    <source>
        <dbReference type="ARBA" id="ARBA00001968"/>
    </source>
</evidence>
<dbReference type="AlphaFoldDB" id="A0A9W5X626"/>
<reference evidence="19" key="2">
    <citation type="submission" date="2020-09" db="EMBL/GenBank/DDBJ databases">
        <authorList>
            <person name="Sun Q."/>
            <person name="Zhou Y."/>
        </authorList>
    </citation>
    <scope>NUCLEOTIDE SEQUENCE</scope>
    <source>
        <strain evidence="19">CGMCC 1.15454</strain>
    </source>
</reference>
<dbReference type="FunFam" id="3.50.30.40:FF:000002">
    <property type="entry name" value="4-carboxy-4-hydroxy-2-oxoadipate aldolase/oxaloacetate decarboxylase"/>
    <property type="match status" value="1"/>
</dbReference>
<keyword evidence="10 18" id="KW-0479">Metal-binding</keyword>
<dbReference type="PANTHER" id="PTHR33254:SF16">
    <property type="entry name" value="BLR3842 PROTEIN"/>
    <property type="match status" value="1"/>
</dbReference>
<evidence type="ECO:0000256" key="17">
    <source>
        <dbReference type="ARBA" id="ARBA00061585"/>
    </source>
</evidence>
<evidence type="ECO:0000256" key="4">
    <source>
        <dbReference type="ARBA" id="ARBA00008621"/>
    </source>
</evidence>
<dbReference type="SUPFAM" id="SSF89562">
    <property type="entry name" value="RraA-like"/>
    <property type="match status" value="1"/>
</dbReference>
<comment type="function">
    <text evidence="13">Catalyzes the aldol cleavage of 4-hydroxy-4-methyl-2-oxoglutarate (HMG) into 2 molecules of pyruvate. Also contains a secondary oxaloacetate (OAA) decarboxylase activity due to the common pyruvate enolate transition state formed following C-C bond cleavage in the retro-aldol and decarboxylation reactions.</text>
</comment>
<dbReference type="EC" id="4.1.1.112" evidence="8"/>
<evidence type="ECO:0000256" key="15">
    <source>
        <dbReference type="ARBA" id="ARBA00032305"/>
    </source>
</evidence>
<evidence type="ECO:0000256" key="12">
    <source>
        <dbReference type="ARBA" id="ARBA00023239"/>
    </source>
</evidence>
<proteinExistence type="inferred from homology"/>
<sequence>MRKYVLKNITRPSQQIIDEFKKLDVSTVYEAQGKQGLMNKELSPILNNTQIVGPAVTATCYAGDNLMIHAAIEVCKPGDILVITTIGENIAGMIGELIVRALIERGVQGVIIDSAIRDVARIKELGFPVWTKAVHSAGTGKTRGGWVNASTVCADTSVNPGDLVMADDDGVVVVKQKDLDFALESSIRRLQKEERTKEKITRGELSLDFYNLRPTLEKENVVYYETEDDLMKARNNQLA</sequence>
<protein>
    <recommendedName>
        <fullName evidence="9">Putative 4-hydroxy-4-methyl-2-oxoglutarate aldolase</fullName>
        <ecNumber evidence="8">4.1.1.112</ecNumber>
        <ecNumber evidence="7">4.1.3.17</ecNumber>
    </recommendedName>
    <alternativeName>
        <fullName evidence="15">Oxaloacetate decarboxylase</fullName>
    </alternativeName>
    <alternativeName>
        <fullName evidence="14">RraA-like protein</fullName>
    </alternativeName>
</protein>
<evidence type="ECO:0000256" key="14">
    <source>
        <dbReference type="ARBA" id="ARBA00030169"/>
    </source>
</evidence>
<evidence type="ECO:0000256" key="18">
    <source>
        <dbReference type="PIRSR" id="PIRSR605493-1"/>
    </source>
</evidence>
<dbReference type="GO" id="GO:0046395">
    <property type="term" value="P:carboxylic acid catabolic process"/>
    <property type="evidence" value="ECO:0007669"/>
    <property type="project" value="UniProtKB-ARBA"/>
</dbReference>
<dbReference type="EC" id="4.1.3.17" evidence="7"/>
<dbReference type="EMBL" id="BMJD01000022">
    <property type="protein sequence ID" value="GGB48261.1"/>
    <property type="molecule type" value="Genomic_DNA"/>
</dbReference>
<comment type="subunit">
    <text evidence="6">Homohexamer.</text>
</comment>
<evidence type="ECO:0000256" key="13">
    <source>
        <dbReference type="ARBA" id="ARBA00025046"/>
    </source>
</evidence>
<dbReference type="Proteomes" id="UP000621492">
    <property type="component" value="Unassembled WGS sequence"/>
</dbReference>
<evidence type="ECO:0000256" key="9">
    <source>
        <dbReference type="ARBA" id="ARBA00016549"/>
    </source>
</evidence>
<dbReference type="Gene3D" id="3.50.30.40">
    <property type="entry name" value="Ribonuclease E inhibitor RraA/RraA-like"/>
    <property type="match status" value="1"/>
</dbReference>
<keyword evidence="12" id="KW-0456">Lyase</keyword>
<evidence type="ECO:0000256" key="6">
    <source>
        <dbReference type="ARBA" id="ARBA00011643"/>
    </source>
</evidence>
<dbReference type="InterPro" id="IPR036704">
    <property type="entry name" value="RraA/RraA-like_sf"/>
</dbReference>
<evidence type="ECO:0000256" key="10">
    <source>
        <dbReference type="ARBA" id="ARBA00022723"/>
    </source>
</evidence>
<accession>A0A9W5X626</accession>
<comment type="cofactor">
    <cofactor evidence="3">
        <name>a divalent metal cation</name>
        <dbReference type="ChEBI" id="CHEBI:60240"/>
    </cofactor>
</comment>
<evidence type="ECO:0000256" key="2">
    <source>
        <dbReference type="ARBA" id="ARBA00001946"/>
    </source>
</evidence>
<dbReference type="GO" id="GO:0047443">
    <property type="term" value="F:4-hydroxy-4-methyl-2-oxoglutarate aldolase activity"/>
    <property type="evidence" value="ECO:0007669"/>
    <property type="project" value="UniProtKB-EC"/>
</dbReference>
<comment type="similarity">
    <text evidence="4">Belongs to the class II aldolase/RraA-like family.</text>
</comment>
<evidence type="ECO:0000256" key="11">
    <source>
        <dbReference type="ARBA" id="ARBA00022842"/>
    </source>
</evidence>
<comment type="catalytic activity">
    <reaction evidence="16">
        <text>oxaloacetate + H(+) = pyruvate + CO2</text>
        <dbReference type="Rhea" id="RHEA:15641"/>
        <dbReference type="ChEBI" id="CHEBI:15361"/>
        <dbReference type="ChEBI" id="CHEBI:15378"/>
        <dbReference type="ChEBI" id="CHEBI:16452"/>
        <dbReference type="ChEBI" id="CHEBI:16526"/>
        <dbReference type="EC" id="4.1.1.112"/>
    </reaction>
</comment>
<evidence type="ECO:0000256" key="8">
    <source>
        <dbReference type="ARBA" id="ARBA00012947"/>
    </source>
</evidence>
<comment type="subunit">
    <text evidence="5">Homotrimer.</text>
</comment>
<comment type="cofactor">
    <cofactor evidence="2 18">
        <name>Mg(2+)</name>
        <dbReference type="ChEBI" id="CHEBI:18420"/>
    </cofactor>
</comment>
<dbReference type="GO" id="GO:0019336">
    <property type="term" value="P:phenol-containing compound catabolic process"/>
    <property type="evidence" value="ECO:0007669"/>
    <property type="project" value="UniProtKB-ARBA"/>
</dbReference>
<dbReference type="Pfam" id="PF03737">
    <property type="entry name" value="RraA-like"/>
    <property type="match status" value="1"/>
</dbReference>
<keyword evidence="20" id="KW-1185">Reference proteome</keyword>
<dbReference type="GO" id="GO:0046872">
    <property type="term" value="F:metal ion binding"/>
    <property type="evidence" value="ECO:0007669"/>
    <property type="project" value="UniProtKB-KW"/>
</dbReference>
<comment type="similarity">
    <text evidence="17">Belongs to the LigK/PcmE family.</text>
</comment>
<dbReference type="CDD" id="cd16841">
    <property type="entry name" value="RraA_family"/>
    <property type="match status" value="1"/>
</dbReference>
<dbReference type="RefSeq" id="WP_188725371.1">
    <property type="nucleotide sequence ID" value="NZ_BMJD01000022.1"/>
</dbReference>
<evidence type="ECO:0000256" key="5">
    <source>
        <dbReference type="ARBA" id="ARBA00011233"/>
    </source>
</evidence>
<evidence type="ECO:0000313" key="19">
    <source>
        <dbReference type="EMBL" id="GGB48261.1"/>
    </source>
</evidence>
<name>A0A9W5X626_9BACI</name>
<dbReference type="GO" id="GO:0032787">
    <property type="term" value="P:monocarboxylic acid metabolic process"/>
    <property type="evidence" value="ECO:0007669"/>
    <property type="project" value="UniProtKB-ARBA"/>
</dbReference>
<comment type="catalytic activity">
    <reaction evidence="1">
        <text>4-hydroxy-4-methyl-2-oxoglutarate = 2 pyruvate</text>
        <dbReference type="Rhea" id="RHEA:22748"/>
        <dbReference type="ChEBI" id="CHEBI:15361"/>
        <dbReference type="ChEBI" id="CHEBI:58276"/>
        <dbReference type="EC" id="4.1.3.17"/>
    </reaction>
</comment>
<dbReference type="NCBIfam" id="NF006731">
    <property type="entry name" value="PRK09262.1"/>
    <property type="match status" value="1"/>
</dbReference>
<evidence type="ECO:0000256" key="16">
    <source>
        <dbReference type="ARBA" id="ARBA00047973"/>
    </source>
</evidence>